<evidence type="ECO:0000256" key="1">
    <source>
        <dbReference type="SAM" id="MobiDB-lite"/>
    </source>
</evidence>
<feature type="region of interest" description="Disordered" evidence="1">
    <location>
        <begin position="103"/>
        <end position="156"/>
    </location>
</feature>
<organism evidence="2 3">
    <name type="scientific">Myotis myotis</name>
    <name type="common">Greater mouse-eared bat</name>
    <name type="synonym">Vespertilio myotis</name>
    <dbReference type="NCBI Taxonomy" id="51298"/>
    <lineage>
        <taxon>Eukaryota</taxon>
        <taxon>Metazoa</taxon>
        <taxon>Chordata</taxon>
        <taxon>Craniata</taxon>
        <taxon>Vertebrata</taxon>
        <taxon>Euteleostomi</taxon>
        <taxon>Mammalia</taxon>
        <taxon>Eutheria</taxon>
        <taxon>Laurasiatheria</taxon>
        <taxon>Chiroptera</taxon>
        <taxon>Yangochiroptera</taxon>
        <taxon>Vespertilionidae</taxon>
        <taxon>Myotis</taxon>
    </lineage>
</organism>
<protein>
    <submittedName>
        <fullName evidence="2">Uncharacterized protein</fullName>
    </submittedName>
</protein>
<name>A0A7J7XHF3_MYOMY</name>
<gene>
    <name evidence="2" type="ORF">mMyoMyo1_011665</name>
</gene>
<dbReference type="EMBL" id="JABWUV010000006">
    <property type="protein sequence ID" value="KAF6349109.1"/>
    <property type="molecule type" value="Genomic_DNA"/>
</dbReference>
<comment type="caution">
    <text evidence="2">The sequence shown here is derived from an EMBL/GenBank/DDBJ whole genome shotgun (WGS) entry which is preliminary data.</text>
</comment>
<keyword evidence="3" id="KW-1185">Reference proteome</keyword>
<dbReference type="Proteomes" id="UP000527355">
    <property type="component" value="Unassembled WGS sequence"/>
</dbReference>
<proteinExistence type="predicted"/>
<sequence>MHVSSSPRRSRSCTRSHPWLPKAWNIPARTAISRWSLFSSGSSGRVVPAASICLCPRRIPSQRELFPLPFLYVPPSARSQFLHLLLSPTWPCPSSSRTLGRFPSIPSPFPRGEEKSLVPPGPAPDGPLSSQLLSTARVGRGTWHPKRYVGGDPDGRVTDGRRLFITSAEQK</sequence>
<reference evidence="2 3" key="1">
    <citation type="journal article" date="2020" name="Nature">
        <title>Six reference-quality genomes reveal evolution of bat adaptations.</title>
        <authorList>
            <person name="Jebb D."/>
            <person name="Huang Z."/>
            <person name="Pippel M."/>
            <person name="Hughes G.M."/>
            <person name="Lavrichenko K."/>
            <person name="Devanna P."/>
            <person name="Winkler S."/>
            <person name="Jermiin L.S."/>
            <person name="Skirmuntt E.C."/>
            <person name="Katzourakis A."/>
            <person name="Burkitt-Gray L."/>
            <person name="Ray D.A."/>
            <person name="Sullivan K.A.M."/>
            <person name="Roscito J.G."/>
            <person name="Kirilenko B.M."/>
            <person name="Davalos L.M."/>
            <person name="Corthals A.P."/>
            <person name="Power M.L."/>
            <person name="Jones G."/>
            <person name="Ransome R.D."/>
            <person name="Dechmann D.K.N."/>
            <person name="Locatelli A.G."/>
            <person name="Puechmaille S.J."/>
            <person name="Fedrigo O."/>
            <person name="Jarvis E.D."/>
            <person name="Hiller M."/>
            <person name="Vernes S.C."/>
            <person name="Myers E.W."/>
            <person name="Teeling E.C."/>
        </authorList>
    </citation>
    <scope>NUCLEOTIDE SEQUENCE [LARGE SCALE GENOMIC DNA]</scope>
    <source>
        <strain evidence="2">MMyoMyo1</strain>
        <tissue evidence="2">Flight muscle</tissue>
    </source>
</reference>
<evidence type="ECO:0000313" key="3">
    <source>
        <dbReference type="Proteomes" id="UP000527355"/>
    </source>
</evidence>
<accession>A0A7J7XHF3</accession>
<evidence type="ECO:0000313" key="2">
    <source>
        <dbReference type="EMBL" id="KAF6349109.1"/>
    </source>
</evidence>
<dbReference type="AlphaFoldDB" id="A0A7J7XHF3"/>